<protein>
    <submittedName>
        <fullName evidence="1">Uncharacterized protein</fullName>
    </submittedName>
</protein>
<evidence type="ECO:0000313" key="2">
    <source>
        <dbReference type="Proteomes" id="UP001283361"/>
    </source>
</evidence>
<dbReference type="EMBL" id="JAWDGP010006203">
    <property type="protein sequence ID" value="KAK3745663.1"/>
    <property type="molecule type" value="Genomic_DNA"/>
</dbReference>
<comment type="caution">
    <text evidence="1">The sequence shown here is derived from an EMBL/GenBank/DDBJ whole genome shotgun (WGS) entry which is preliminary data.</text>
</comment>
<accession>A0AAE0YI79</accession>
<proteinExistence type="predicted"/>
<evidence type="ECO:0000313" key="1">
    <source>
        <dbReference type="EMBL" id="KAK3745663.1"/>
    </source>
</evidence>
<dbReference type="AlphaFoldDB" id="A0AAE0YI79"/>
<name>A0AAE0YI79_9GAST</name>
<gene>
    <name evidence="1" type="ORF">RRG08_015451</name>
</gene>
<reference evidence="1" key="1">
    <citation type="journal article" date="2023" name="G3 (Bethesda)">
        <title>A reference genome for the long-term kleptoplast-retaining sea slug Elysia crispata morphotype clarki.</title>
        <authorList>
            <person name="Eastman K.E."/>
            <person name="Pendleton A.L."/>
            <person name="Shaikh M.A."/>
            <person name="Suttiyut T."/>
            <person name="Ogas R."/>
            <person name="Tomko P."/>
            <person name="Gavelis G."/>
            <person name="Widhalm J.R."/>
            <person name="Wisecaver J.H."/>
        </authorList>
    </citation>
    <scope>NUCLEOTIDE SEQUENCE</scope>
    <source>
        <strain evidence="1">ECLA1</strain>
    </source>
</reference>
<sequence length="318" mass="36630">MTVVLILQLVVDIDNGPMYGVEFDSCPVWNEEIDNYPVSNVEINTIHRLVWRLTTAVTKVWRLITAVCRVHRFTTAVCRMWRLTTIVHWVLKLTTTVCLIWRLTIAVSKVWRLTTAVCQVCRLTTAVCWALKLTTAVRQYSWCIRKRSQTQISGPDNHEMGRMRAAKIVAGDSEKQGHGQIPWNWHVLRQSIAIQASLSCFVFYSSPQPFSRCTLLFCYCREDSTVLSANGNRQGDLINTSFRYVESTSLTQRVLCVSVAHRRKQVPNLFHKNNGRKPTQNCFCRDRQMSSVLSRNQIVQQRCWPTVRAHAFSKSFTS</sequence>
<organism evidence="1 2">
    <name type="scientific">Elysia crispata</name>
    <name type="common">lettuce slug</name>
    <dbReference type="NCBI Taxonomy" id="231223"/>
    <lineage>
        <taxon>Eukaryota</taxon>
        <taxon>Metazoa</taxon>
        <taxon>Spiralia</taxon>
        <taxon>Lophotrochozoa</taxon>
        <taxon>Mollusca</taxon>
        <taxon>Gastropoda</taxon>
        <taxon>Heterobranchia</taxon>
        <taxon>Euthyneura</taxon>
        <taxon>Panpulmonata</taxon>
        <taxon>Sacoglossa</taxon>
        <taxon>Placobranchoidea</taxon>
        <taxon>Plakobranchidae</taxon>
        <taxon>Elysia</taxon>
    </lineage>
</organism>
<dbReference type="Proteomes" id="UP001283361">
    <property type="component" value="Unassembled WGS sequence"/>
</dbReference>
<keyword evidence="2" id="KW-1185">Reference proteome</keyword>